<dbReference type="AlphaFoldDB" id="A0A0E0HQC3"/>
<feature type="region of interest" description="Disordered" evidence="1">
    <location>
        <begin position="1"/>
        <end position="39"/>
    </location>
</feature>
<keyword evidence="3" id="KW-1185">Reference proteome</keyword>
<reference evidence="2" key="1">
    <citation type="submission" date="2015-04" db="UniProtKB">
        <authorList>
            <consortium name="EnsemblPlants"/>
        </authorList>
    </citation>
    <scope>IDENTIFICATION</scope>
    <source>
        <strain evidence="2">SL10</strain>
    </source>
</reference>
<sequence length="145" mass="15344">MVEDDAAAADKAERRGGVDGRLSPYAAVDRRKKRSAADPSNILSLSLSPDWIESLAAGEAPGHGRSVRRAWAAGEELGDGDGEELASLSGRQPETKETETNFGTGLDGMLALLPVGDKFWDWVGRDAYQAIEGKGEGMAAAPMEQ</sequence>
<dbReference type="HOGENOM" id="CLU_1790029_0_0_1"/>
<proteinExistence type="predicted"/>
<protein>
    <submittedName>
        <fullName evidence="2">Uncharacterized protein</fullName>
    </submittedName>
</protein>
<reference evidence="2" key="2">
    <citation type="submission" date="2018-04" db="EMBL/GenBank/DDBJ databases">
        <title>OnivRS2 (Oryza nivara Reference Sequence Version 2).</title>
        <authorList>
            <person name="Zhang J."/>
            <person name="Kudrna D."/>
            <person name="Lee S."/>
            <person name="Talag J."/>
            <person name="Rajasekar S."/>
            <person name="Welchert J."/>
            <person name="Hsing Y.-I."/>
            <person name="Wing R.A."/>
        </authorList>
    </citation>
    <scope>NUCLEOTIDE SEQUENCE [LARGE SCALE GENOMIC DNA]</scope>
    <source>
        <strain evidence="2">SL10</strain>
    </source>
</reference>
<organism evidence="2">
    <name type="scientific">Oryza nivara</name>
    <name type="common">Indian wild rice</name>
    <name type="synonym">Oryza sativa f. spontanea</name>
    <dbReference type="NCBI Taxonomy" id="4536"/>
    <lineage>
        <taxon>Eukaryota</taxon>
        <taxon>Viridiplantae</taxon>
        <taxon>Streptophyta</taxon>
        <taxon>Embryophyta</taxon>
        <taxon>Tracheophyta</taxon>
        <taxon>Spermatophyta</taxon>
        <taxon>Magnoliopsida</taxon>
        <taxon>Liliopsida</taxon>
        <taxon>Poales</taxon>
        <taxon>Poaceae</taxon>
        <taxon>BOP clade</taxon>
        <taxon>Oryzoideae</taxon>
        <taxon>Oryzeae</taxon>
        <taxon>Oryzinae</taxon>
        <taxon>Oryza</taxon>
    </lineage>
</organism>
<dbReference type="Proteomes" id="UP000006591">
    <property type="component" value="Chromosome 6"/>
</dbReference>
<feature type="region of interest" description="Disordered" evidence="1">
    <location>
        <begin position="58"/>
        <end position="107"/>
    </location>
</feature>
<dbReference type="Gramene" id="ONIVA06G16220.1">
    <property type="protein sequence ID" value="ONIVA06G16220.1"/>
    <property type="gene ID" value="ONIVA06G16220"/>
</dbReference>
<evidence type="ECO:0000256" key="1">
    <source>
        <dbReference type="SAM" id="MobiDB-lite"/>
    </source>
</evidence>
<name>A0A0E0HQC3_ORYNI</name>
<feature type="compositionally biased region" description="Basic and acidic residues" evidence="1">
    <location>
        <begin position="8"/>
        <end position="18"/>
    </location>
</feature>
<evidence type="ECO:0000313" key="3">
    <source>
        <dbReference type="Proteomes" id="UP000006591"/>
    </source>
</evidence>
<dbReference type="EnsemblPlants" id="ONIVA06G16220.1">
    <property type="protein sequence ID" value="ONIVA06G16220.1"/>
    <property type="gene ID" value="ONIVA06G16220"/>
</dbReference>
<evidence type="ECO:0000313" key="2">
    <source>
        <dbReference type="EnsemblPlants" id="ONIVA06G16220.1"/>
    </source>
</evidence>
<accession>A0A0E0HQC3</accession>